<evidence type="ECO:0000256" key="7">
    <source>
        <dbReference type="ARBA" id="ARBA00023136"/>
    </source>
</evidence>
<feature type="transmembrane region" description="Helical" evidence="10">
    <location>
        <begin position="138"/>
        <end position="168"/>
    </location>
</feature>
<feature type="compositionally biased region" description="Polar residues" evidence="9">
    <location>
        <begin position="370"/>
        <end position="379"/>
    </location>
</feature>
<accession>A0A8H5LR41</accession>
<evidence type="ECO:0008006" key="13">
    <source>
        <dbReference type="Google" id="ProtNLM"/>
    </source>
</evidence>
<dbReference type="Proteomes" id="UP000559256">
    <property type="component" value="Unassembled WGS sequence"/>
</dbReference>
<name>A0A8H5LR41_9AGAR</name>
<evidence type="ECO:0000256" key="8">
    <source>
        <dbReference type="RuleBase" id="RU000477"/>
    </source>
</evidence>
<keyword evidence="4 8" id="KW-0812">Transmembrane</keyword>
<dbReference type="OrthoDB" id="3222at2759"/>
<keyword evidence="5" id="KW-0677">Repeat</keyword>
<evidence type="ECO:0000256" key="3">
    <source>
        <dbReference type="ARBA" id="ARBA00022448"/>
    </source>
</evidence>
<dbReference type="InterPro" id="IPR023271">
    <property type="entry name" value="Aquaporin-like"/>
</dbReference>
<dbReference type="Pfam" id="PF00230">
    <property type="entry name" value="MIP"/>
    <property type="match status" value="1"/>
</dbReference>
<evidence type="ECO:0000313" key="12">
    <source>
        <dbReference type="Proteomes" id="UP000559256"/>
    </source>
</evidence>
<evidence type="ECO:0000256" key="6">
    <source>
        <dbReference type="ARBA" id="ARBA00022989"/>
    </source>
</evidence>
<dbReference type="SUPFAM" id="SSF81338">
    <property type="entry name" value="Aquaporin-like"/>
    <property type="match status" value="1"/>
</dbReference>
<dbReference type="AlphaFoldDB" id="A0A8H5LR41"/>
<evidence type="ECO:0000256" key="2">
    <source>
        <dbReference type="ARBA" id="ARBA00006175"/>
    </source>
</evidence>
<feature type="transmembrane region" description="Helical" evidence="10">
    <location>
        <begin position="180"/>
        <end position="199"/>
    </location>
</feature>
<organism evidence="11 12">
    <name type="scientific">Tetrapyrgos nigripes</name>
    <dbReference type="NCBI Taxonomy" id="182062"/>
    <lineage>
        <taxon>Eukaryota</taxon>
        <taxon>Fungi</taxon>
        <taxon>Dikarya</taxon>
        <taxon>Basidiomycota</taxon>
        <taxon>Agaricomycotina</taxon>
        <taxon>Agaricomycetes</taxon>
        <taxon>Agaricomycetidae</taxon>
        <taxon>Agaricales</taxon>
        <taxon>Marasmiineae</taxon>
        <taxon>Marasmiaceae</taxon>
        <taxon>Tetrapyrgos</taxon>
    </lineage>
</organism>
<keyword evidence="12" id="KW-1185">Reference proteome</keyword>
<keyword evidence="3 8" id="KW-0813">Transport</keyword>
<dbReference type="InterPro" id="IPR000425">
    <property type="entry name" value="MIP"/>
</dbReference>
<comment type="subcellular location">
    <subcellularLocation>
        <location evidence="1">Membrane</location>
        <topology evidence="1">Multi-pass membrane protein</topology>
    </subcellularLocation>
</comment>
<protein>
    <recommendedName>
        <fullName evidence="13">Aquaporin-like protein</fullName>
    </recommendedName>
</protein>
<evidence type="ECO:0000256" key="4">
    <source>
        <dbReference type="ARBA" id="ARBA00022692"/>
    </source>
</evidence>
<feature type="transmembrane region" description="Helical" evidence="10">
    <location>
        <begin position="93"/>
        <end position="118"/>
    </location>
</feature>
<dbReference type="GO" id="GO:0015254">
    <property type="term" value="F:glycerol channel activity"/>
    <property type="evidence" value="ECO:0007669"/>
    <property type="project" value="TreeGrafter"/>
</dbReference>
<feature type="transmembrane region" description="Helical" evidence="10">
    <location>
        <begin position="272"/>
        <end position="295"/>
    </location>
</feature>
<evidence type="ECO:0000313" key="11">
    <source>
        <dbReference type="EMBL" id="KAF5366398.1"/>
    </source>
</evidence>
<dbReference type="PANTHER" id="PTHR43829">
    <property type="entry name" value="AQUAPORIN OR AQUAGLYCEROPORIN RELATED"/>
    <property type="match status" value="1"/>
</dbReference>
<proteinExistence type="inferred from homology"/>
<keyword evidence="7 10" id="KW-0472">Membrane</keyword>
<dbReference type="PANTHER" id="PTHR43829:SF14">
    <property type="entry name" value="AQUAPORIN 3"/>
    <property type="match status" value="1"/>
</dbReference>
<dbReference type="GO" id="GO:0005886">
    <property type="term" value="C:plasma membrane"/>
    <property type="evidence" value="ECO:0007669"/>
    <property type="project" value="TreeGrafter"/>
</dbReference>
<comment type="similarity">
    <text evidence="2 8">Belongs to the MIP/aquaporin (TC 1.A.8) family.</text>
</comment>
<feature type="compositionally biased region" description="Basic and acidic residues" evidence="9">
    <location>
        <begin position="380"/>
        <end position="389"/>
    </location>
</feature>
<dbReference type="GO" id="GO:0015250">
    <property type="term" value="F:water channel activity"/>
    <property type="evidence" value="ECO:0007669"/>
    <property type="project" value="TreeGrafter"/>
</dbReference>
<evidence type="ECO:0000256" key="10">
    <source>
        <dbReference type="SAM" id="Phobius"/>
    </source>
</evidence>
<keyword evidence="6 10" id="KW-1133">Transmembrane helix</keyword>
<evidence type="ECO:0000256" key="9">
    <source>
        <dbReference type="SAM" id="MobiDB-lite"/>
    </source>
</evidence>
<sequence length="389" mass="42075">MVICHPCRAIEDLTGHTEQSADPWQYIGSGIFVAVSHSFRTNKKEEAILNVALVPPPTHCTMSSPVIVHLSDIQPPSGTRIVWEKYRHTSVHWFAECFAEFVGVFIYTYAGVGSQILYILQGILPLEDLSSVFQVGCAYAAGVLFAVAIALPVSGGLLSPGITICACFTRGLPPLKAVRYIIVQILGAYVACLVIYVQYRDMIVTAEEVLQAAGQYDAVIFTPRGPAGAFGLYLTPGVNLGRAFLNEFVTDLALTMVIWSCLDPTNMLVPPFAIPFVIGLIYAVAVWGFSLPGLAANTARDVGGRLAAMTIWGTKANGGKYAAIAALTNIPATFVTAVLYEMFFADYARVVSSAHLELIRSHRNHARTPNRVQNDSQLDSAEKDKISDG</sequence>
<dbReference type="InterPro" id="IPR050363">
    <property type="entry name" value="MIP/Aquaporin"/>
</dbReference>
<comment type="caution">
    <text evidence="11">The sequence shown here is derived from an EMBL/GenBank/DDBJ whole genome shotgun (WGS) entry which is preliminary data.</text>
</comment>
<dbReference type="Gene3D" id="1.20.1080.10">
    <property type="entry name" value="Glycerol uptake facilitator protein"/>
    <property type="match status" value="1"/>
</dbReference>
<evidence type="ECO:0000256" key="5">
    <source>
        <dbReference type="ARBA" id="ARBA00022737"/>
    </source>
</evidence>
<gene>
    <name evidence="11" type="ORF">D9758_009750</name>
</gene>
<reference evidence="11 12" key="1">
    <citation type="journal article" date="2020" name="ISME J.">
        <title>Uncovering the hidden diversity of litter-decomposition mechanisms in mushroom-forming fungi.</title>
        <authorList>
            <person name="Floudas D."/>
            <person name="Bentzer J."/>
            <person name="Ahren D."/>
            <person name="Johansson T."/>
            <person name="Persson P."/>
            <person name="Tunlid A."/>
        </authorList>
    </citation>
    <scope>NUCLEOTIDE SEQUENCE [LARGE SCALE GENOMIC DNA]</scope>
    <source>
        <strain evidence="11 12">CBS 291.85</strain>
    </source>
</reference>
<dbReference type="PRINTS" id="PR00783">
    <property type="entry name" value="MINTRINSICP"/>
</dbReference>
<dbReference type="EMBL" id="JAACJM010000023">
    <property type="protein sequence ID" value="KAF5366398.1"/>
    <property type="molecule type" value="Genomic_DNA"/>
</dbReference>
<evidence type="ECO:0000256" key="1">
    <source>
        <dbReference type="ARBA" id="ARBA00004141"/>
    </source>
</evidence>
<feature type="region of interest" description="Disordered" evidence="9">
    <location>
        <begin position="367"/>
        <end position="389"/>
    </location>
</feature>